<feature type="compositionally biased region" description="Polar residues" evidence="5">
    <location>
        <begin position="110"/>
        <end position="123"/>
    </location>
</feature>
<evidence type="ECO:0000256" key="5">
    <source>
        <dbReference type="SAM" id="MobiDB-lite"/>
    </source>
</evidence>
<feature type="region of interest" description="Disordered" evidence="5">
    <location>
        <begin position="106"/>
        <end position="152"/>
    </location>
</feature>
<gene>
    <name evidence="6" type="ORF">M0811_09040</name>
</gene>
<evidence type="ECO:0000256" key="4">
    <source>
        <dbReference type="ARBA" id="ARBA00023274"/>
    </source>
</evidence>
<accession>A0A9Q0LL06</accession>
<keyword evidence="7" id="KW-1185">Reference proteome</keyword>
<name>A0A9Q0LL06_ANAIG</name>
<evidence type="ECO:0000256" key="3">
    <source>
        <dbReference type="ARBA" id="ARBA00023135"/>
    </source>
</evidence>
<dbReference type="AlphaFoldDB" id="A0A9Q0LL06"/>
<comment type="caution">
    <text evidence="6">The sequence shown here is derived from an EMBL/GenBank/DDBJ whole genome shotgun (WGS) entry which is preliminary data.</text>
</comment>
<dbReference type="InterPro" id="IPR002778">
    <property type="entry name" value="Signal_recog_particle_SRP19"/>
</dbReference>
<protein>
    <submittedName>
        <fullName evidence="6">Signal recognition particle 19 kDa protein</fullName>
    </submittedName>
</protein>
<keyword evidence="4" id="KW-0687">Ribonucleoprotein</keyword>
<evidence type="ECO:0000313" key="7">
    <source>
        <dbReference type="Proteomes" id="UP001149090"/>
    </source>
</evidence>
<evidence type="ECO:0000256" key="1">
    <source>
        <dbReference type="ARBA" id="ARBA00004496"/>
    </source>
</evidence>
<dbReference type="OMA" id="ERTKCYP"/>
<proteinExistence type="predicted"/>
<dbReference type="Gene3D" id="3.30.56.30">
    <property type="entry name" value="Signal recognition particle, SRP19-like subunit"/>
    <property type="match status" value="1"/>
</dbReference>
<dbReference type="GO" id="GO:0008312">
    <property type="term" value="F:7S RNA binding"/>
    <property type="evidence" value="ECO:0007669"/>
    <property type="project" value="InterPro"/>
</dbReference>
<reference evidence="6" key="1">
    <citation type="submission" date="2022-10" db="EMBL/GenBank/DDBJ databases">
        <title>Novel sulphate-reducing endosymbionts in the free-living metamonad Anaeramoeba.</title>
        <authorList>
            <person name="Jerlstrom-Hultqvist J."/>
            <person name="Cepicka I."/>
            <person name="Gallot-Lavallee L."/>
            <person name="Salas-Leiva D."/>
            <person name="Curtis B.A."/>
            <person name="Zahonova K."/>
            <person name="Pipaliya S."/>
            <person name="Dacks J."/>
            <person name="Roger A.J."/>
        </authorList>
    </citation>
    <scope>NUCLEOTIDE SEQUENCE</scope>
    <source>
        <strain evidence="6">BMAN</strain>
    </source>
</reference>
<dbReference type="EMBL" id="JAPDFW010000077">
    <property type="protein sequence ID" value="KAJ5073085.1"/>
    <property type="molecule type" value="Genomic_DNA"/>
</dbReference>
<keyword evidence="3" id="KW-0733">Signal recognition particle</keyword>
<dbReference type="OrthoDB" id="2190947at2759"/>
<dbReference type="Pfam" id="PF01922">
    <property type="entry name" value="SRP19"/>
    <property type="match status" value="1"/>
</dbReference>
<dbReference type="PANTHER" id="PTHR17453:SF0">
    <property type="entry name" value="SIGNAL RECOGNITION PARTICLE 19 KDA PROTEIN"/>
    <property type="match status" value="1"/>
</dbReference>
<dbReference type="GO" id="GO:0005786">
    <property type="term" value="C:signal recognition particle, endoplasmic reticulum targeting"/>
    <property type="evidence" value="ECO:0007669"/>
    <property type="project" value="UniProtKB-KW"/>
</dbReference>
<dbReference type="SUPFAM" id="SSF69695">
    <property type="entry name" value="SRP19"/>
    <property type="match status" value="1"/>
</dbReference>
<evidence type="ECO:0000313" key="6">
    <source>
        <dbReference type="EMBL" id="KAJ5073085.1"/>
    </source>
</evidence>
<feature type="compositionally biased region" description="Basic residues" evidence="5">
    <location>
        <begin position="131"/>
        <end position="152"/>
    </location>
</feature>
<evidence type="ECO:0000256" key="2">
    <source>
        <dbReference type="ARBA" id="ARBA00022490"/>
    </source>
</evidence>
<sequence>MAQNKEKFIIIYPSYIDSKISYKFGRRFSKTKCIESPTIIEIAKACSHLGFKFLIEADKGYPRELFKKGRVKVFFSAENQKEKNEEIKTKTQLILALPPLIAQIRLQAPKQKTQSSSPTNQKAKTPYGKGNKSHKPNKSRGRSKGRGRGRRK</sequence>
<comment type="subcellular location">
    <subcellularLocation>
        <location evidence="1">Cytoplasm</location>
    </subcellularLocation>
</comment>
<dbReference type="InterPro" id="IPR036521">
    <property type="entry name" value="SRP19-like_sf"/>
</dbReference>
<keyword evidence="2" id="KW-0963">Cytoplasm</keyword>
<dbReference type="PANTHER" id="PTHR17453">
    <property type="entry name" value="SIGNAL RECOGNITION PARTICLE 19 KD PROTEIN"/>
    <property type="match status" value="1"/>
</dbReference>
<organism evidence="6 7">
    <name type="scientific">Anaeramoeba ignava</name>
    <name type="common">Anaerobic marine amoeba</name>
    <dbReference type="NCBI Taxonomy" id="1746090"/>
    <lineage>
        <taxon>Eukaryota</taxon>
        <taxon>Metamonada</taxon>
        <taxon>Anaeramoebidae</taxon>
        <taxon>Anaeramoeba</taxon>
    </lineage>
</organism>
<dbReference type="Proteomes" id="UP001149090">
    <property type="component" value="Unassembled WGS sequence"/>
</dbReference>
<dbReference type="GO" id="GO:0006617">
    <property type="term" value="P:SRP-dependent cotranslational protein targeting to membrane, signal sequence recognition"/>
    <property type="evidence" value="ECO:0007669"/>
    <property type="project" value="TreeGrafter"/>
</dbReference>